<dbReference type="EMBL" id="LCZI01001147">
    <property type="protein sequence ID" value="KKZ62246.1"/>
    <property type="molecule type" value="Genomic_DNA"/>
</dbReference>
<dbReference type="OrthoDB" id="686384at2759"/>
<dbReference type="SUPFAM" id="SSF51430">
    <property type="entry name" value="NAD(P)-linked oxidoreductase"/>
    <property type="match status" value="1"/>
</dbReference>
<dbReference type="AlphaFoldDB" id="A0A0G2J8H6"/>
<evidence type="ECO:0000313" key="3">
    <source>
        <dbReference type="EMBL" id="KKZ62246.1"/>
    </source>
</evidence>
<dbReference type="CDD" id="cd19101">
    <property type="entry name" value="AKR_unchar"/>
    <property type="match status" value="1"/>
</dbReference>
<comment type="caution">
    <text evidence="3">The sequence shown here is derived from an EMBL/GenBank/DDBJ whole genome shotgun (WGS) entry which is preliminary data.</text>
</comment>
<dbReference type="Gene3D" id="3.20.20.100">
    <property type="entry name" value="NADP-dependent oxidoreductase domain"/>
    <property type="match status" value="1"/>
</dbReference>
<dbReference type="InterPro" id="IPR036812">
    <property type="entry name" value="NAD(P)_OxRdtase_dom_sf"/>
</dbReference>
<dbReference type="InterPro" id="IPR023210">
    <property type="entry name" value="NADP_OxRdtase_dom"/>
</dbReference>
<organism evidence="3 4">
    <name type="scientific">[Emmonsia] crescens</name>
    <dbReference type="NCBI Taxonomy" id="73230"/>
    <lineage>
        <taxon>Eukaryota</taxon>
        <taxon>Fungi</taxon>
        <taxon>Dikarya</taxon>
        <taxon>Ascomycota</taxon>
        <taxon>Pezizomycotina</taxon>
        <taxon>Eurotiomycetes</taxon>
        <taxon>Eurotiomycetidae</taxon>
        <taxon>Onygenales</taxon>
        <taxon>Ajellomycetaceae</taxon>
        <taxon>Emergomyces</taxon>
    </lineage>
</organism>
<dbReference type="VEuPathDB" id="FungiDB:EMCG_00413"/>
<evidence type="ECO:0000259" key="2">
    <source>
        <dbReference type="Pfam" id="PF00248"/>
    </source>
</evidence>
<name>A0A0G2J8H6_9EURO</name>
<evidence type="ECO:0000256" key="1">
    <source>
        <dbReference type="ARBA" id="ARBA00023002"/>
    </source>
</evidence>
<gene>
    <name evidence="3" type="ORF">EMCG_00413</name>
</gene>
<dbReference type="Proteomes" id="UP000034164">
    <property type="component" value="Unassembled WGS sequence"/>
</dbReference>
<dbReference type="PANTHER" id="PTHR43147:SF2">
    <property type="entry name" value="NADP-DEPENDENT OXIDOREDUCTASE DOMAIN-CONTAINING PROTEIN"/>
    <property type="match status" value="1"/>
</dbReference>
<accession>A0A0G2J8H6</accession>
<dbReference type="GO" id="GO:0016491">
    <property type="term" value="F:oxidoreductase activity"/>
    <property type="evidence" value="ECO:0007669"/>
    <property type="project" value="UniProtKB-KW"/>
</dbReference>
<reference evidence="4" key="1">
    <citation type="journal article" date="2015" name="PLoS Genet.">
        <title>The dynamic genome and transcriptome of the human fungal pathogen Blastomyces and close relative Emmonsia.</title>
        <authorList>
            <person name="Munoz J.F."/>
            <person name="Gauthier G.M."/>
            <person name="Desjardins C.A."/>
            <person name="Gallo J.E."/>
            <person name="Holder J."/>
            <person name="Sullivan T.D."/>
            <person name="Marty A.J."/>
            <person name="Carmen J.C."/>
            <person name="Chen Z."/>
            <person name="Ding L."/>
            <person name="Gujja S."/>
            <person name="Magrini V."/>
            <person name="Misas E."/>
            <person name="Mitreva M."/>
            <person name="Priest M."/>
            <person name="Saif S."/>
            <person name="Whiston E.A."/>
            <person name="Young S."/>
            <person name="Zeng Q."/>
            <person name="Goldman W.E."/>
            <person name="Mardis E.R."/>
            <person name="Taylor J.W."/>
            <person name="McEwen J.G."/>
            <person name="Clay O.K."/>
            <person name="Klein B.S."/>
            <person name="Cuomo C.A."/>
        </authorList>
    </citation>
    <scope>NUCLEOTIDE SEQUENCE [LARGE SCALE GENOMIC DNA]</scope>
    <source>
        <strain evidence="4">UAMH 3008</strain>
    </source>
</reference>
<proteinExistence type="predicted"/>
<dbReference type="PANTHER" id="PTHR43147">
    <property type="entry name" value="PROTEIN TAS"/>
    <property type="match status" value="1"/>
</dbReference>
<feature type="domain" description="NADP-dependent oxidoreductase" evidence="2">
    <location>
        <begin position="38"/>
        <end position="332"/>
    </location>
</feature>
<keyword evidence="1" id="KW-0560">Oxidoreductase</keyword>
<dbReference type="Pfam" id="PF00248">
    <property type="entry name" value="Aldo_ket_red"/>
    <property type="match status" value="1"/>
</dbReference>
<sequence>MSTIDPANDAPAVATPSSRGNASAIEYIQLGPFVTPRLFIGLWQLSSPAWGSASKSKMLSQFQKHVDAGFTAFADMADHYGDAEIVFGQFRSSYSGSKSILCATKHCVFEPTTVTEDGMRDAVSQRLANIKSDKIDLLQFHWHDYNNPQYVRALQFLQTDERVMVLGLCNFDTKRMEEVIGAGVKVATNQVQFSLIDARPTYAMAEACEKHNIKLLTYGTVCGGFLSEKWIGKDEPDTFGTDMTPSLRKYLEMINIWGPWALFQTLLYTLSTIGRKHNVSVSAVAVRWVLDFSYVGAVIVGARMGVSEHTEDNLGVYGWRLDEEDARMLEKVLSQSRRGDMFRDMGDCGAEYRR</sequence>
<evidence type="ECO:0000313" key="4">
    <source>
        <dbReference type="Proteomes" id="UP000034164"/>
    </source>
</evidence>
<protein>
    <recommendedName>
        <fullName evidence="2">NADP-dependent oxidoreductase domain-containing protein</fullName>
    </recommendedName>
</protein>